<reference evidence="2" key="2">
    <citation type="submission" date="2021-04" db="EMBL/GenBank/DDBJ databases">
        <authorList>
            <person name="Gilroy R."/>
        </authorList>
    </citation>
    <scope>NUCLEOTIDE SEQUENCE</scope>
    <source>
        <strain evidence="2">Gambia15-2214</strain>
    </source>
</reference>
<evidence type="ECO:0000256" key="1">
    <source>
        <dbReference type="SAM" id="SignalP"/>
    </source>
</evidence>
<reference evidence="2" key="1">
    <citation type="journal article" date="2021" name="PeerJ">
        <title>Extensive microbial diversity within the chicken gut microbiome revealed by metagenomics and culture.</title>
        <authorList>
            <person name="Gilroy R."/>
            <person name="Ravi A."/>
            <person name="Getino M."/>
            <person name="Pursley I."/>
            <person name="Horton D.L."/>
            <person name="Alikhan N.F."/>
            <person name="Baker D."/>
            <person name="Gharbi K."/>
            <person name="Hall N."/>
            <person name="Watson M."/>
            <person name="Adriaenssens E.M."/>
            <person name="Foster-Nyarko E."/>
            <person name="Jarju S."/>
            <person name="Secka A."/>
            <person name="Antonio M."/>
            <person name="Oren A."/>
            <person name="Chaudhuri R.R."/>
            <person name="La Ragione R."/>
            <person name="Hildebrand F."/>
            <person name="Pallen M.J."/>
        </authorList>
    </citation>
    <scope>NUCLEOTIDE SEQUENCE</scope>
    <source>
        <strain evidence="2">Gambia15-2214</strain>
    </source>
</reference>
<dbReference type="EMBL" id="JAHLFV010000161">
    <property type="protein sequence ID" value="MBU3850252.1"/>
    <property type="molecule type" value="Genomic_DNA"/>
</dbReference>
<dbReference type="AlphaFoldDB" id="A0A9E2L2G9"/>
<evidence type="ECO:0008006" key="4">
    <source>
        <dbReference type="Google" id="ProtNLM"/>
    </source>
</evidence>
<feature type="chain" id="PRO_5038374529" description="Lipoprotein" evidence="1">
    <location>
        <begin position="20"/>
        <end position="191"/>
    </location>
</feature>
<evidence type="ECO:0000313" key="2">
    <source>
        <dbReference type="EMBL" id="MBU3850252.1"/>
    </source>
</evidence>
<sequence length="191" mass="20890">MKKLHVVCAVALLALAAMVLIGCDQPTSNSGNNPSNPGNNPSNPGDTWTKVETVDGLEGVWKSSASATIIQEGETFQTTMETILTYPTVDWEVSIVQKIDGVLQLDETIPKDEIETILKNGQVPVEIISAFGYMEVNADKTKLKVTATVKEGDPNWEDVKMVLAVDTFEGDIKITSEPTQITVEQYYNKQK</sequence>
<evidence type="ECO:0000313" key="3">
    <source>
        <dbReference type="Proteomes" id="UP000823914"/>
    </source>
</evidence>
<proteinExistence type="predicted"/>
<feature type="signal peptide" evidence="1">
    <location>
        <begin position="1"/>
        <end position="19"/>
    </location>
</feature>
<dbReference type="Proteomes" id="UP000823914">
    <property type="component" value="Unassembled WGS sequence"/>
</dbReference>
<protein>
    <recommendedName>
        <fullName evidence="4">Lipoprotein</fullName>
    </recommendedName>
</protein>
<name>A0A9E2L2G9_9SPIR</name>
<gene>
    <name evidence="2" type="ORF">IAA16_06775</name>
</gene>
<comment type="caution">
    <text evidence="2">The sequence shown here is derived from an EMBL/GenBank/DDBJ whole genome shotgun (WGS) entry which is preliminary data.</text>
</comment>
<organism evidence="2 3">
    <name type="scientific">Candidatus Treponema excrementipullorum</name>
    <dbReference type="NCBI Taxonomy" id="2838768"/>
    <lineage>
        <taxon>Bacteria</taxon>
        <taxon>Pseudomonadati</taxon>
        <taxon>Spirochaetota</taxon>
        <taxon>Spirochaetia</taxon>
        <taxon>Spirochaetales</taxon>
        <taxon>Treponemataceae</taxon>
        <taxon>Treponema</taxon>
    </lineage>
</organism>
<keyword evidence="1" id="KW-0732">Signal</keyword>
<accession>A0A9E2L2G9</accession>
<dbReference type="PROSITE" id="PS51257">
    <property type="entry name" value="PROKAR_LIPOPROTEIN"/>
    <property type="match status" value="1"/>
</dbReference>